<dbReference type="Proteomes" id="UP000186601">
    <property type="component" value="Unassembled WGS sequence"/>
</dbReference>
<dbReference type="EMBL" id="MLYV02000465">
    <property type="protein sequence ID" value="PSR93894.1"/>
    <property type="molecule type" value="Genomic_DNA"/>
</dbReference>
<accession>A0A2R6PN55</accession>
<dbReference type="AlphaFoldDB" id="A0A2R6PN55"/>
<evidence type="ECO:0000313" key="2">
    <source>
        <dbReference type="Proteomes" id="UP000186601"/>
    </source>
</evidence>
<organism evidence="1 2">
    <name type="scientific">Hermanssonia centrifuga</name>
    <dbReference type="NCBI Taxonomy" id="98765"/>
    <lineage>
        <taxon>Eukaryota</taxon>
        <taxon>Fungi</taxon>
        <taxon>Dikarya</taxon>
        <taxon>Basidiomycota</taxon>
        <taxon>Agaricomycotina</taxon>
        <taxon>Agaricomycetes</taxon>
        <taxon>Polyporales</taxon>
        <taxon>Meruliaceae</taxon>
        <taxon>Hermanssonia</taxon>
    </lineage>
</organism>
<dbReference type="OrthoDB" id="3041541at2759"/>
<reference evidence="1 2" key="1">
    <citation type="submission" date="2018-02" db="EMBL/GenBank/DDBJ databases">
        <title>Genome sequence of the basidiomycete white-rot fungus Phlebia centrifuga.</title>
        <authorList>
            <person name="Granchi Z."/>
            <person name="Peng M."/>
            <person name="de Vries R.P."/>
            <person name="Hilden K."/>
            <person name="Makela M.R."/>
            <person name="Grigoriev I."/>
            <person name="Riley R."/>
        </authorList>
    </citation>
    <scope>NUCLEOTIDE SEQUENCE [LARGE SCALE GENOMIC DNA]</scope>
    <source>
        <strain evidence="1 2">FBCC195</strain>
    </source>
</reference>
<name>A0A2R6PN55_9APHY</name>
<keyword evidence="2" id="KW-1185">Reference proteome</keyword>
<comment type="caution">
    <text evidence="1">The sequence shown here is derived from an EMBL/GenBank/DDBJ whole genome shotgun (WGS) entry which is preliminary data.</text>
</comment>
<evidence type="ECO:0000313" key="1">
    <source>
        <dbReference type="EMBL" id="PSR93894.1"/>
    </source>
</evidence>
<gene>
    <name evidence="1" type="ORF">PHLCEN_2v4587</name>
</gene>
<proteinExistence type="predicted"/>
<protein>
    <submittedName>
        <fullName evidence="1">Uncharacterized protein</fullName>
    </submittedName>
</protein>
<sequence>MVQTVPPTTKPMISRFQKMPLTVSSPGLLIGVRSLNMSVDGSTVGSDELESLEHIMKPHLQVMAMHAQYSPPLPKDTPDYLSGIPVLFCTYLKCGFLHIVAFHFGMEASPYLVDSLPLTLACETQDDLMGRMRMLVALFTLQRHVVRLCSGWDEISWPQDLVDEAHQGIIEETGFATPNPSFGVPSDRGEVV</sequence>